<gene>
    <name evidence="1" type="ORF">MGAL_10B079218</name>
</gene>
<dbReference type="OrthoDB" id="10593115at2759"/>
<proteinExistence type="predicted"/>
<keyword evidence="2" id="KW-1185">Reference proteome</keyword>
<evidence type="ECO:0000313" key="1">
    <source>
        <dbReference type="EMBL" id="VDI08314.1"/>
    </source>
</evidence>
<comment type="caution">
    <text evidence="1">The sequence shown here is derived from an EMBL/GenBank/DDBJ whole genome shotgun (WGS) entry which is preliminary data.</text>
</comment>
<evidence type="ECO:0000313" key="2">
    <source>
        <dbReference type="Proteomes" id="UP000596742"/>
    </source>
</evidence>
<dbReference type="PANTHER" id="PTHR31511:SF12">
    <property type="entry name" value="RHO TERMINATION FACTOR N-TERMINAL DOMAIN-CONTAINING PROTEIN"/>
    <property type="match status" value="1"/>
</dbReference>
<dbReference type="InterPro" id="IPR043502">
    <property type="entry name" value="DNA/RNA_pol_sf"/>
</dbReference>
<protein>
    <submittedName>
        <fullName evidence="1">Uncharacterized protein</fullName>
    </submittedName>
</protein>
<dbReference type="PANTHER" id="PTHR31511">
    <property type="entry name" value="PROTEIN CBG23764"/>
    <property type="match status" value="1"/>
</dbReference>
<sequence>MDFITRDSIEKFTETAYRKAPYIPTIREVTKKKKVSRGYWGDESMKPDFWPTDIPFKSPSTNKASGQGSLCAAEMNKIFLQHPYKKKFLKYTVRPSFKSCTVFNEDLVVVENLRTDILMNQPVYVVFSILDLSKHLMHDFHYKHMKTLYWGKIRLCFTDTDSFLYHIQTEDMYDDMMEYQDMFDTSEYDEVHMLHSNHNKKVLGKFKDKTKRVPISEFVG</sequence>
<accession>A0A8B6CQ62</accession>
<dbReference type="EMBL" id="UYJE01002160">
    <property type="protein sequence ID" value="VDI08314.1"/>
    <property type="molecule type" value="Genomic_DNA"/>
</dbReference>
<reference evidence="1" key="1">
    <citation type="submission" date="2018-11" db="EMBL/GenBank/DDBJ databases">
        <authorList>
            <person name="Alioto T."/>
            <person name="Alioto T."/>
        </authorList>
    </citation>
    <scope>NUCLEOTIDE SEQUENCE</scope>
</reference>
<dbReference type="AlphaFoldDB" id="A0A8B6CQ62"/>
<name>A0A8B6CQ62_MYTGA</name>
<organism evidence="1 2">
    <name type="scientific">Mytilus galloprovincialis</name>
    <name type="common">Mediterranean mussel</name>
    <dbReference type="NCBI Taxonomy" id="29158"/>
    <lineage>
        <taxon>Eukaryota</taxon>
        <taxon>Metazoa</taxon>
        <taxon>Spiralia</taxon>
        <taxon>Lophotrochozoa</taxon>
        <taxon>Mollusca</taxon>
        <taxon>Bivalvia</taxon>
        <taxon>Autobranchia</taxon>
        <taxon>Pteriomorphia</taxon>
        <taxon>Mytilida</taxon>
        <taxon>Mytiloidea</taxon>
        <taxon>Mytilidae</taxon>
        <taxon>Mytilinae</taxon>
        <taxon>Mytilus</taxon>
    </lineage>
</organism>
<dbReference type="SUPFAM" id="SSF56672">
    <property type="entry name" value="DNA/RNA polymerases"/>
    <property type="match status" value="1"/>
</dbReference>
<dbReference type="Proteomes" id="UP000596742">
    <property type="component" value="Unassembled WGS sequence"/>
</dbReference>